<reference evidence="2 3" key="1">
    <citation type="journal article" date="2016" name="Mol. Biol. Evol.">
        <title>Comparative Genomics of Early-Diverging Mushroom-Forming Fungi Provides Insights into the Origins of Lignocellulose Decay Capabilities.</title>
        <authorList>
            <person name="Nagy L.G."/>
            <person name="Riley R."/>
            <person name="Tritt A."/>
            <person name="Adam C."/>
            <person name="Daum C."/>
            <person name="Floudas D."/>
            <person name="Sun H."/>
            <person name="Yadav J.S."/>
            <person name="Pangilinan J."/>
            <person name="Larsson K.H."/>
            <person name="Matsuura K."/>
            <person name="Barry K."/>
            <person name="Labutti K."/>
            <person name="Kuo R."/>
            <person name="Ohm R.A."/>
            <person name="Bhattacharya S.S."/>
            <person name="Shirouzu T."/>
            <person name="Yoshinaga Y."/>
            <person name="Martin F.M."/>
            <person name="Grigoriev I.V."/>
            <person name="Hibbett D.S."/>
        </authorList>
    </citation>
    <scope>NUCLEOTIDE SEQUENCE [LARGE SCALE GENOMIC DNA]</scope>
    <source>
        <strain evidence="2 3">CBS 109695</strain>
    </source>
</reference>
<dbReference type="AlphaFoldDB" id="A0A166ELB1"/>
<evidence type="ECO:0000313" key="3">
    <source>
        <dbReference type="Proteomes" id="UP000076532"/>
    </source>
</evidence>
<dbReference type="Proteomes" id="UP000076532">
    <property type="component" value="Unassembled WGS sequence"/>
</dbReference>
<gene>
    <name evidence="2" type="ORF">FIBSPDRAFT_866586</name>
</gene>
<feature type="compositionally biased region" description="Basic and acidic residues" evidence="1">
    <location>
        <begin position="67"/>
        <end position="76"/>
    </location>
</feature>
<accession>A0A166ELB1</accession>
<protein>
    <submittedName>
        <fullName evidence="2">Uncharacterized protein</fullName>
    </submittedName>
</protein>
<sequence length="85" mass="9049">MYIPSSPLVFPHSSSRACVLASVGTPSLPFDLGLPLSFWLRGGLGLPLLLFPRPVSATCKPQSAGIRTRDPDRDPGLDGTRPTYG</sequence>
<proteinExistence type="predicted"/>
<organism evidence="2 3">
    <name type="scientific">Athelia psychrophila</name>
    <dbReference type="NCBI Taxonomy" id="1759441"/>
    <lineage>
        <taxon>Eukaryota</taxon>
        <taxon>Fungi</taxon>
        <taxon>Dikarya</taxon>
        <taxon>Basidiomycota</taxon>
        <taxon>Agaricomycotina</taxon>
        <taxon>Agaricomycetes</taxon>
        <taxon>Agaricomycetidae</taxon>
        <taxon>Atheliales</taxon>
        <taxon>Atheliaceae</taxon>
        <taxon>Athelia</taxon>
    </lineage>
</organism>
<dbReference type="EMBL" id="KV417599">
    <property type="protein sequence ID" value="KZP15874.1"/>
    <property type="molecule type" value="Genomic_DNA"/>
</dbReference>
<evidence type="ECO:0000256" key="1">
    <source>
        <dbReference type="SAM" id="MobiDB-lite"/>
    </source>
</evidence>
<feature type="region of interest" description="Disordered" evidence="1">
    <location>
        <begin position="58"/>
        <end position="85"/>
    </location>
</feature>
<evidence type="ECO:0000313" key="2">
    <source>
        <dbReference type="EMBL" id="KZP15874.1"/>
    </source>
</evidence>
<keyword evidence="3" id="KW-1185">Reference proteome</keyword>
<name>A0A166ELB1_9AGAM</name>